<comment type="caution">
    <text evidence="1">The sequence shown here is derived from an EMBL/GenBank/DDBJ whole genome shotgun (WGS) entry which is preliminary data.</text>
</comment>
<name>A0ABV5FB46_9FLAO</name>
<proteinExistence type="predicted"/>
<organism evidence="1 2">
    <name type="scientific">Mariniflexile ostreae</name>
    <dbReference type="NCBI Taxonomy" id="1520892"/>
    <lineage>
        <taxon>Bacteria</taxon>
        <taxon>Pseudomonadati</taxon>
        <taxon>Bacteroidota</taxon>
        <taxon>Flavobacteriia</taxon>
        <taxon>Flavobacteriales</taxon>
        <taxon>Flavobacteriaceae</taxon>
        <taxon>Mariniflexile</taxon>
    </lineage>
</organism>
<evidence type="ECO:0000313" key="2">
    <source>
        <dbReference type="Proteomes" id="UP001589585"/>
    </source>
</evidence>
<gene>
    <name evidence="1" type="ORF">ACFFU9_07855</name>
</gene>
<dbReference type="EMBL" id="JBHMFC010000026">
    <property type="protein sequence ID" value="MFB9056660.1"/>
    <property type="molecule type" value="Genomic_DNA"/>
</dbReference>
<dbReference type="SUPFAM" id="SSF48452">
    <property type="entry name" value="TPR-like"/>
    <property type="match status" value="1"/>
</dbReference>
<reference evidence="1 2" key="1">
    <citation type="submission" date="2024-09" db="EMBL/GenBank/DDBJ databases">
        <authorList>
            <person name="Sun Q."/>
            <person name="Mori K."/>
        </authorList>
    </citation>
    <scope>NUCLEOTIDE SEQUENCE [LARGE SCALE GENOMIC DNA]</scope>
    <source>
        <strain evidence="1 2">CECT 8622</strain>
    </source>
</reference>
<protein>
    <submittedName>
        <fullName evidence="1">Tetratricopeptide repeat protein</fullName>
    </submittedName>
</protein>
<evidence type="ECO:0000313" key="1">
    <source>
        <dbReference type="EMBL" id="MFB9056660.1"/>
    </source>
</evidence>
<dbReference type="RefSeq" id="WP_379860853.1">
    <property type="nucleotide sequence ID" value="NZ_JBHMFC010000026.1"/>
</dbReference>
<dbReference type="Proteomes" id="UP001589585">
    <property type="component" value="Unassembled WGS sequence"/>
</dbReference>
<keyword evidence="2" id="KW-1185">Reference proteome</keyword>
<accession>A0ABV5FB46</accession>
<sequence length="441" mass="51043">MTNNAVQNAIESLVEKWQNAYTTPGTKMVCMTYTEQEESMMDAFLDYILALDNATENFVWIFESDFKDYDSFALDIAHEMQEVLQNWNTMSKPSQYDASEIHWFPKLEYGTSKNPMALLVNNLNHFAHTLFPEKEIKVCYVFKNFDISKKEAYKWAESSLELPFEDHVSWTVIQSKENMVYKKVVERFTHQVKEIKTNIDVNAVVEQLVAQADPTKPENAYRSALVKLMHAVEERNKDKVSLQAKKCLDIILEELKNDANWISQVVTVYVTLYNDQIGYKNYDDALYFATKAVEAAKTSQKTTDPSIGNRLAGQAYIGRGSVYGLKKNWENAHSDYKKARDAYKEGHDFLMQVEACRLCGWSGFKVDVEKNILPFYIEGFQLHTKLEPEILKNSTFPLILKDVVFNTNFEEEITKKELDKVLIPLFGEDYKFEIDRYGTGK</sequence>
<dbReference type="InterPro" id="IPR011990">
    <property type="entry name" value="TPR-like_helical_dom_sf"/>
</dbReference>
<dbReference type="Gene3D" id="1.25.40.10">
    <property type="entry name" value="Tetratricopeptide repeat domain"/>
    <property type="match status" value="1"/>
</dbReference>